<accession>A0ABT3PTY2</accession>
<feature type="chain" id="PRO_5045209472" description="DUF2059 domain-containing protein" evidence="1">
    <location>
        <begin position="23"/>
        <end position="272"/>
    </location>
</feature>
<sequence>MPHQKFFLLTLCLFLLPFITSAQKSNLDSETEVINYIFEELPLEEKINEHPRELHEQFSQNPFGLSPSKNDQMMDLFLQAFTADSLVYHTQEVFRENFDENKAQSVTKRLKDESIQEVLEAEQEFYSLQGIRKRVVNRYELEQNPPSDARTKLINSLVASMSAAETETESQLILFRAIVTAFGKLSDERTLSDSQIDNFVNNFRNRMQGQVDQELTQQYLLKYHGLDNEVLQQYQSFYESEAGNWLNKNVSQGIQSAYQKASDRFLESVQNL</sequence>
<feature type="signal peptide" evidence="1">
    <location>
        <begin position="1"/>
        <end position="22"/>
    </location>
</feature>
<evidence type="ECO:0000313" key="3">
    <source>
        <dbReference type="Proteomes" id="UP001207337"/>
    </source>
</evidence>
<dbReference type="RefSeq" id="WP_265786419.1">
    <property type="nucleotide sequence ID" value="NZ_BAABRS010000001.1"/>
</dbReference>
<comment type="caution">
    <text evidence="2">The sequence shown here is derived from an EMBL/GenBank/DDBJ whole genome shotgun (WGS) entry which is preliminary data.</text>
</comment>
<organism evidence="2 3">
    <name type="scientific">Fodinibius salicampi</name>
    <dbReference type="NCBI Taxonomy" id="1920655"/>
    <lineage>
        <taxon>Bacteria</taxon>
        <taxon>Pseudomonadati</taxon>
        <taxon>Balneolota</taxon>
        <taxon>Balneolia</taxon>
        <taxon>Balneolales</taxon>
        <taxon>Balneolaceae</taxon>
        <taxon>Fodinibius</taxon>
    </lineage>
</organism>
<gene>
    <name evidence="2" type="ORF">LQ318_00205</name>
</gene>
<evidence type="ECO:0008006" key="4">
    <source>
        <dbReference type="Google" id="ProtNLM"/>
    </source>
</evidence>
<evidence type="ECO:0000313" key="2">
    <source>
        <dbReference type="EMBL" id="MCW9711311.1"/>
    </source>
</evidence>
<keyword evidence="1" id="KW-0732">Signal</keyword>
<reference evidence="2 3" key="1">
    <citation type="submission" date="2021-11" db="EMBL/GenBank/DDBJ databases">
        <title>Aliifidinibius sp. nov., a new bacterium isolated from saline soil.</title>
        <authorList>
            <person name="Galisteo C."/>
            <person name="De La Haba R."/>
            <person name="Sanchez-Porro C."/>
            <person name="Ventosa A."/>
        </authorList>
    </citation>
    <scope>NUCLEOTIDE SEQUENCE [LARGE SCALE GENOMIC DNA]</scope>
    <source>
        <strain evidence="2 3">KACC 190600</strain>
    </source>
</reference>
<dbReference type="Proteomes" id="UP001207337">
    <property type="component" value="Unassembled WGS sequence"/>
</dbReference>
<protein>
    <recommendedName>
        <fullName evidence="4">DUF2059 domain-containing protein</fullName>
    </recommendedName>
</protein>
<evidence type="ECO:0000256" key="1">
    <source>
        <dbReference type="SAM" id="SignalP"/>
    </source>
</evidence>
<keyword evidence="3" id="KW-1185">Reference proteome</keyword>
<proteinExistence type="predicted"/>
<name>A0ABT3PTY2_9BACT</name>
<dbReference type="EMBL" id="JAJNDC010000001">
    <property type="protein sequence ID" value="MCW9711311.1"/>
    <property type="molecule type" value="Genomic_DNA"/>
</dbReference>